<reference evidence="17 18" key="1">
    <citation type="submission" date="2016-10" db="EMBL/GenBank/DDBJ databases">
        <authorList>
            <person name="de Groot N.N."/>
        </authorList>
    </citation>
    <scope>NUCLEOTIDE SEQUENCE [LARGE SCALE GENOMIC DNA]</scope>
    <source>
        <strain evidence="17 18">MP1X4</strain>
    </source>
</reference>
<dbReference type="SUPFAM" id="SSF49464">
    <property type="entry name" value="Carboxypeptidase regulatory domain-like"/>
    <property type="match status" value="1"/>
</dbReference>
<feature type="domain" description="TonB-dependent receptor plug" evidence="16">
    <location>
        <begin position="125"/>
        <end position="236"/>
    </location>
</feature>
<keyword evidence="7" id="KW-0408">Iron</keyword>
<evidence type="ECO:0000256" key="6">
    <source>
        <dbReference type="ARBA" id="ARBA00022729"/>
    </source>
</evidence>
<protein>
    <submittedName>
        <fullName evidence="17">Outer membrane receptor proteins, mostly Fe transport</fullName>
    </submittedName>
</protein>
<evidence type="ECO:0000256" key="11">
    <source>
        <dbReference type="ARBA" id="ARBA00023237"/>
    </source>
</evidence>
<feature type="signal peptide" evidence="14">
    <location>
        <begin position="1"/>
        <end position="20"/>
    </location>
</feature>
<dbReference type="InterPro" id="IPR037066">
    <property type="entry name" value="Plug_dom_sf"/>
</dbReference>
<keyword evidence="9 13" id="KW-0798">TonB box</keyword>
<gene>
    <name evidence="17" type="ORF">SAMN05216490_3449</name>
</gene>
<keyword evidence="8" id="KW-0406">Ion transport</keyword>
<keyword evidence="17" id="KW-0675">Receptor</keyword>
<comment type="similarity">
    <text evidence="12 13">Belongs to the TonB-dependent receptor family.</text>
</comment>
<evidence type="ECO:0000256" key="12">
    <source>
        <dbReference type="PROSITE-ProRule" id="PRU01360"/>
    </source>
</evidence>
<dbReference type="Pfam" id="PF13715">
    <property type="entry name" value="CarbopepD_reg_2"/>
    <property type="match status" value="1"/>
</dbReference>
<dbReference type="RefSeq" id="WP_091375638.1">
    <property type="nucleotide sequence ID" value="NZ_LT629740.1"/>
</dbReference>
<dbReference type="AlphaFoldDB" id="A0A1H2ABV2"/>
<dbReference type="STRING" id="652787.SAMN05216490_3449"/>
<dbReference type="GO" id="GO:0015344">
    <property type="term" value="F:siderophore uptake transmembrane transporter activity"/>
    <property type="evidence" value="ECO:0007669"/>
    <property type="project" value="TreeGrafter"/>
</dbReference>
<dbReference type="InterPro" id="IPR000531">
    <property type="entry name" value="Beta-barrel_TonB"/>
</dbReference>
<keyword evidence="5 12" id="KW-0812">Transmembrane</keyword>
<evidence type="ECO:0000256" key="4">
    <source>
        <dbReference type="ARBA" id="ARBA00022496"/>
    </source>
</evidence>
<evidence type="ECO:0000259" key="16">
    <source>
        <dbReference type="Pfam" id="PF07715"/>
    </source>
</evidence>
<evidence type="ECO:0000313" key="17">
    <source>
        <dbReference type="EMBL" id="SDT42966.1"/>
    </source>
</evidence>
<keyword evidence="6 14" id="KW-0732">Signal</keyword>
<evidence type="ECO:0000256" key="14">
    <source>
        <dbReference type="SAM" id="SignalP"/>
    </source>
</evidence>
<evidence type="ECO:0000256" key="13">
    <source>
        <dbReference type="RuleBase" id="RU003357"/>
    </source>
</evidence>
<proteinExistence type="inferred from homology"/>
<evidence type="ECO:0000256" key="3">
    <source>
        <dbReference type="ARBA" id="ARBA00022452"/>
    </source>
</evidence>
<dbReference type="Proteomes" id="UP000199679">
    <property type="component" value="Chromosome I"/>
</dbReference>
<evidence type="ECO:0000256" key="7">
    <source>
        <dbReference type="ARBA" id="ARBA00023004"/>
    </source>
</evidence>
<dbReference type="PROSITE" id="PS52016">
    <property type="entry name" value="TONB_DEPENDENT_REC_3"/>
    <property type="match status" value="1"/>
</dbReference>
<keyword evidence="11 12" id="KW-0998">Cell outer membrane</keyword>
<keyword evidence="4" id="KW-0410">Iron transport</keyword>
<accession>A0A1H2ABV2</accession>
<dbReference type="InterPro" id="IPR036942">
    <property type="entry name" value="Beta-barrel_TonB_sf"/>
</dbReference>
<dbReference type="PANTHER" id="PTHR32552:SF89">
    <property type="entry name" value="CATECHOLATE SIDEROPHORE RECEPTOR FIU"/>
    <property type="match status" value="1"/>
</dbReference>
<evidence type="ECO:0000313" key="18">
    <source>
        <dbReference type="Proteomes" id="UP000199679"/>
    </source>
</evidence>
<name>A0A1H2ABV2_MUCMA</name>
<dbReference type="GO" id="GO:0009279">
    <property type="term" value="C:cell outer membrane"/>
    <property type="evidence" value="ECO:0007669"/>
    <property type="project" value="UniProtKB-SubCell"/>
</dbReference>
<keyword evidence="2 12" id="KW-0813">Transport</keyword>
<dbReference type="Gene3D" id="2.170.130.10">
    <property type="entry name" value="TonB-dependent receptor, plug domain"/>
    <property type="match status" value="1"/>
</dbReference>
<dbReference type="Gene3D" id="2.40.170.20">
    <property type="entry name" value="TonB-dependent receptor, beta-barrel domain"/>
    <property type="match status" value="1"/>
</dbReference>
<feature type="domain" description="TonB-dependent receptor-like beta-barrel" evidence="15">
    <location>
        <begin position="349"/>
        <end position="850"/>
    </location>
</feature>
<dbReference type="OrthoDB" id="9782587at2"/>
<evidence type="ECO:0000256" key="8">
    <source>
        <dbReference type="ARBA" id="ARBA00023065"/>
    </source>
</evidence>
<keyword evidence="10 12" id="KW-0472">Membrane</keyword>
<evidence type="ECO:0000256" key="2">
    <source>
        <dbReference type="ARBA" id="ARBA00022448"/>
    </source>
</evidence>
<sequence>MKRSLLFILCLCLLINATQAASSKPSVHQQANGNITGTVVDKAGQPILGATITIKGDKTAIASSDKTGKFTLTVAIGKTLVITAVSYKPVEVVVADNTALNVVLVDDLMELNTVVVTGSTNPVRKLEASVALTSFGSKAIEQLAPTSTADLLKHVPGFLVEASGGEVGNNLFARGIPAAGGYQFVTIEEDGMPVFEDGELQFGNADNWIRVDETTARLEAVRGGSGSIFANNAPGGLINFISKTGTDDFAGTFKLSTGTDGLFRTDLNLSGPLIKDKLFYDIGGFYRVENGVRDPGYKGNDGGQVKMNLKYVLDSTGYVKVSYKHLDDKDLFLLPIPLTGSTDPKGVNGFNPNTSTFASSNYSQISVPQLGGGYFTRNLEDGIHPIVNAYGMEFNKNLGSGFSIDNNMKYTNINMQYTAIFPGDTPQTGAAFAASNSIADPLYTNVNTGAVVNPAYVANVGFWAINKQMENFANNMSFSYKNKWLTVSAGYYYSSFTSNQYWNWSNILVSVEQHPQLLNLVNNAVPAGSPNSSVTYNGITDMSFLTRQSQFSGTLNDFFGDAQIKANPDLTFDLGLRYSSDRYNGYNATESAAHSLDNNTSFGYDFTQTTADNSSTTVGGPYYYWKYKVSRLSTSLAANYKISEDMSMYARYSNGFRSPDEATYYSNATDLSAIKSTGVIQYELGYKYESNNFALFANGFYMTMDNIPFNDVLADGTSTNQFAGAKNIGVEIEGEYHAGPFNLTLNATIQNPTLTNFSGTTSAPTATNPNATAPFDYNGNSVERIPKFYGTIRPGYNITKNLLMYVELDHFGQKYADNANLDILPKFDVLNAGLALKVKQMRFALDLSNITNTVGLTEGNPRITTASGPIYYARPIEGRFGKLSAAFNF</sequence>
<evidence type="ECO:0000256" key="10">
    <source>
        <dbReference type="ARBA" id="ARBA00023136"/>
    </source>
</evidence>
<dbReference type="Pfam" id="PF00593">
    <property type="entry name" value="TonB_dep_Rec_b-barrel"/>
    <property type="match status" value="1"/>
</dbReference>
<dbReference type="InterPro" id="IPR039426">
    <property type="entry name" value="TonB-dep_rcpt-like"/>
</dbReference>
<evidence type="ECO:0000256" key="5">
    <source>
        <dbReference type="ARBA" id="ARBA00022692"/>
    </source>
</evidence>
<comment type="subcellular location">
    <subcellularLocation>
        <location evidence="1 12">Cell outer membrane</location>
        <topology evidence="1 12">Multi-pass membrane protein</topology>
    </subcellularLocation>
</comment>
<organism evidence="17 18">
    <name type="scientific">Mucilaginibacter mallensis</name>
    <dbReference type="NCBI Taxonomy" id="652787"/>
    <lineage>
        <taxon>Bacteria</taxon>
        <taxon>Pseudomonadati</taxon>
        <taxon>Bacteroidota</taxon>
        <taxon>Sphingobacteriia</taxon>
        <taxon>Sphingobacteriales</taxon>
        <taxon>Sphingobacteriaceae</taxon>
        <taxon>Mucilaginibacter</taxon>
    </lineage>
</organism>
<dbReference type="SUPFAM" id="SSF56935">
    <property type="entry name" value="Porins"/>
    <property type="match status" value="1"/>
</dbReference>
<feature type="chain" id="PRO_5009268668" evidence="14">
    <location>
        <begin position="21"/>
        <end position="889"/>
    </location>
</feature>
<dbReference type="PANTHER" id="PTHR32552">
    <property type="entry name" value="FERRICHROME IRON RECEPTOR-RELATED"/>
    <property type="match status" value="1"/>
</dbReference>
<evidence type="ECO:0000259" key="15">
    <source>
        <dbReference type="Pfam" id="PF00593"/>
    </source>
</evidence>
<dbReference type="InterPro" id="IPR008969">
    <property type="entry name" value="CarboxyPept-like_regulatory"/>
</dbReference>
<evidence type="ECO:0000256" key="1">
    <source>
        <dbReference type="ARBA" id="ARBA00004571"/>
    </source>
</evidence>
<dbReference type="Gene3D" id="2.60.40.1120">
    <property type="entry name" value="Carboxypeptidase-like, regulatory domain"/>
    <property type="match status" value="1"/>
</dbReference>
<dbReference type="InterPro" id="IPR012910">
    <property type="entry name" value="Plug_dom"/>
</dbReference>
<keyword evidence="18" id="KW-1185">Reference proteome</keyword>
<dbReference type="EMBL" id="LT629740">
    <property type="protein sequence ID" value="SDT42966.1"/>
    <property type="molecule type" value="Genomic_DNA"/>
</dbReference>
<keyword evidence="3 12" id="KW-1134">Transmembrane beta strand</keyword>
<evidence type="ECO:0000256" key="9">
    <source>
        <dbReference type="ARBA" id="ARBA00023077"/>
    </source>
</evidence>
<dbReference type="Pfam" id="PF07715">
    <property type="entry name" value="Plug"/>
    <property type="match status" value="1"/>
</dbReference>